<dbReference type="EMBL" id="CP036526">
    <property type="protein sequence ID" value="QDT10201.1"/>
    <property type="molecule type" value="Genomic_DNA"/>
</dbReference>
<reference evidence="1 2" key="1">
    <citation type="submission" date="2019-02" db="EMBL/GenBank/DDBJ databases">
        <title>Deep-cultivation of Planctomycetes and their phenomic and genomic characterization uncovers novel biology.</title>
        <authorList>
            <person name="Wiegand S."/>
            <person name="Jogler M."/>
            <person name="Boedeker C."/>
            <person name="Pinto D."/>
            <person name="Vollmers J."/>
            <person name="Rivas-Marin E."/>
            <person name="Kohn T."/>
            <person name="Peeters S.H."/>
            <person name="Heuer A."/>
            <person name="Rast P."/>
            <person name="Oberbeckmann S."/>
            <person name="Bunk B."/>
            <person name="Jeske O."/>
            <person name="Meyerdierks A."/>
            <person name="Storesund J.E."/>
            <person name="Kallscheuer N."/>
            <person name="Luecker S."/>
            <person name="Lage O.M."/>
            <person name="Pohl T."/>
            <person name="Merkel B.J."/>
            <person name="Hornburger P."/>
            <person name="Mueller R.-W."/>
            <person name="Bruemmer F."/>
            <person name="Labrenz M."/>
            <person name="Spormann A.M."/>
            <person name="Op den Camp H."/>
            <person name="Overmann J."/>
            <person name="Amann R."/>
            <person name="Jetten M.S.M."/>
            <person name="Mascher T."/>
            <person name="Medema M.H."/>
            <person name="Devos D.P."/>
            <person name="Kaster A.-K."/>
            <person name="Ovreas L."/>
            <person name="Rohde M."/>
            <person name="Galperin M.Y."/>
            <person name="Jogler C."/>
        </authorList>
    </citation>
    <scope>NUCLEOTIDE SEQUENCE [LARGE SCALE GENOMIC DNA]</scope>
    <source>
        <strain evidence="1 2">K23_9</strain>
    </source>
</reference>
<gene>
    <name evidence="1" type="ORF">K239x_21570</name>
</gene>
<organism evidence="1 2">
    <name type="scientific">Stieleria marina</name>
    <dbReference type="NCBI Taxonomy" id="1930275"/>
    <lineage>
        <taxon>Bacteria</taxon>
        <taxon>Pseudomonadati</taxon>
        <taxon>Planctomycetota</taxon>
        <taxon>Planctomycetia</taxon>
        <taxon>Pirellulales</taxon>
        <taxon>Pirellulaceae</taxon>
        <taxon>Stieleria</taxon>
    </lineage>
</organism>
<sequence length="143" mass="15785">MTFLFVAVALSVFVTGCNDEQQAEVAMRRSCLSRLGENYQQFYTEKKQTPSNIEEFSRFVEANAKTDDKIASELTKRMAEGDLIVFWNATLSADGSSDRNHVLAFEATCPGNGGYMVTVGGLVDHVTAKEFGTMTEVEHQDPS</sequence>
<evidence type="ECO:0000313" key="1">
    <source>
        <dbReference type="EMBL" id="QDT10201.1"/>
    </source>
</evidence>
<proteinExistence type="predicted"/>
<accession>A0A517NSU4</accession>
<name>A0A517NSU4_9BACT</name>
<dbReference type="Proteomes" id="UP000319817">
    <property type="component" value="Chromosome"/>
</dbReference>
<evidence type="ECO:0000313" key="2">
    <source>
        <dbReference type="Proteomes" id="UP000319817"/>
    </source>
</evidence>
<keyword evidence="2" id="KW-1185">Reference proteome</keyword>
<dbReference type="AlphaFoldDB" id="A0A517NSU4"/>
<protein>
    <submittedName>
        <fullName evidence="1">Uncharacterized protein</fullName>
    </submittedName>
</protein>